<sequence length="285" mass="32116">MNNNNQRPRIDSSTPKSFYCSPKSYHYIPFAKRRSQSLNFKRQTNDKSCQNRRWNEVSEQNRSCLFTKYDTSNKDSSASSSSCKATFANTNQPDRSIVTQSKSSRLRLWNQQRCKKVIRSSSASKIPPQAASCIYGKNIEEMKEKLDQFKNDVLDDIIQCGVYTDSVIQECISRNMIENSTVTMANLQQAISELLRDIGVFNIEVNKKTQIADSESRSEEGPNYEDEKFESDESESLSVIASVESGSHKLARQDKSPVSNFGSVSIETTNSLTTLSNSSVIDTSN</sequence>
<gene>
    <name evidence="2" type="ORF">CJOHNSTONI_LOCUS6049</name>
</gene>
<evidence type="ECO:0000256" key="1">
    <source>
        <dbReference type="SAM" id="MobiDB-lite"/>
    </source>
</evidence>
<feature type="region of interest" description="Disordered" evidence="1">
    <location>
        <begin position="211"/>
        <end position="237"/>
    </location>
</feature>
<reference evidence="2" key="1">
    <citation type="submission" date="2021-09" db="EMBL/GenBank/DDBJ databases">
        <authorList>
            <consortium name="Pathogen Informatics"/>
        </authorList>
    </citation>
    <scope>NUCLEOTIDE SEQUENCE</scope>
</reference>
<feature type="compositionally biased region" description="Acidic residues" evidence="1">
    <location>
        <begin position="222"/>
        <end position="235"/>
    </location>
</feature>
<protein>
    <submittedName>
        <fullName evidence="2">Uncharacterized protein</fullName>
    </submittedName>
</protein>
<dbReference type="OrthoDB" id="5867968at2759"/>
<evidence type="ECO:0000313" key="3">
    <source>
        <dbReference type="Proteomes" id="UP000746747"/>
    </source>
</evidence>
<proteinExistence type="predicted"/>
<keyword evidence="3" id="KW-1185">Reference proteome</keyword>
<dbReference type="AlphaFoldDB" id="A0A8J2LZ92"/>
<comment type="caution">
    <text evidence="2">The sequence shown here is derived from an EMBL/GenBank/DDBJ whole genome shotgun (WGS) entry which is preliminary data.</text>
</comment>
<evidence type="ECO:0000313" key="2">
    <source>
        <dbReference type="EMBL" id="CAG9536092.1"/>
    </source>
</evidence>
<organism evidence="2 3">
    <name type="scientific">Cercopithifilaria johnstoni</name>
    <dbReference type="NCBI Taxonomy" id="2874296"/>
    <lineage>
        <taxon>Eukaryota</taxon>
        <taxon>Metazoa</taxon>
        <taxon>Ecdysozoa</taxon>
        <taxon>Nematoda</taxon>
        <taxon>Chromadorea</taxon>
        <taxon>Rhabditida</taxon>
        <taxon>Spirurina</taxon>
        <taxon>Spiruromorpha</taxon>
        <taxon>Filarioidea</taxon>
        <taxon>Onchocercidae</taxon>
        <taxon>Cercopithifilaria</taxon>
    </lineage>
</organism>
<dbReference type="EMBL" id="CAKAEH010001426">
    <property type="protein sequence ID" value="CAG9536092.1"/>
    <property type="molecule type" value="Genomic_DNA"/>
</dbReference>
<name>A0A8J2LZ92_9BILA</name>
<dbReference type="Proteomes" id="UP000746747">
    <property type="component" value="Unassembled WGS sequence"/>
</dbReference>
<accession>A0A8J2LZ92</accession>